<dbReference type="AlphaFoldDB" id="A0A2P5CW71"/>
<sequence length="65" mass="7060">GKEKLPLPLAIVRLRTPLEKLPRAMPSRRRQAVATGEAAVTGEDEVDHFGFLITGDDSGHHLSSN</sequence>
<evidence type="ECO:0000313" key="1">
    <source>
        <dbReference type="EMBL" id="PON65300.1"/>
    </source>
</evidence>
<name>A0A2P5CW71_PARAD</name>
<dbReference type="EMBL" id="JXTB01000089">
    <property type="protein sequence ID" value="PON65300.1"/>
    <property type="molecule type" value="Genomic_DNA"/>
</dbReference>
<protein>
    <submittedName>
        <fullName evidence="1">Uncharacterized protein</fullName>
    </submittedName>
</protein>
<evidence type="ECO:0000313" key="2">
    <source>
        <dbReference type="Proteomes" id="UP000237105"/>
    </source>
</evidence>
<dbReference type="Proteomes" id="UP000237105">
    <property type="component" value="Unassembled WGS sequence"/>
</dbReference>
<reference evidence="2" key="1">
    <citation type="submission" date="2016-06" db="EMBL/GenBank/DDBJ databases">
        <title>Parallel loss of symbiosis genes in relatives of nitrogen-fixing non-legume Parasponia.</title>
        <authorList>
            <person name="Van Velzen R."/>
            <person name="Holmer R."/>
            <person name="Bu F."/>
            <person name="Rutten L."/>
            <person name="Van Zeijl A."/>
            <person name="Liu W."/>
            <person name="Santuari L."/>
            <person name="Cao Q."/>
            <person name="Sharma T."/>
            <person name="Shen D."/>
            <person name="Roswanjaya Y."/>
            <person name="Wardhani T."/>
            <person name="Kalhor M.S."/>
            <person name="Jansen J."/>
            <person name="Van den Hoogen J."/>
            <person name="Gungor B."/>
            <person name="Hartog M."/>
            <person name="Hontelez J."/>
            <person name="Verver J."/>
            <person name="Yang W.-C."/>
            <person name="Schijlen E."/>
            <person name="Repin R."/>
            <person name="Schilthuizen M."/>
            <person name="Schranz E."/>
            <person name="Heidstra R."/>
            <person name="Miyata K."/>
            <person name="Fedorova E."/>
            <person name="Kohlen W."/>
            <person name="Bisseling T."/>
            <person name="Smit S."/>
            <person name="Geurts R."/>
        </authorList>
    </citation>
    <scope>NUCLEOTIDE SEQUENCE [LARGE SCALE GENOMIC DNA]</scope>
    <source>
        <strain evidence="2">cv. WU1-14</strain>
    </source>
</reference>
<gene>
    <name evidence="1" type="ORF">PanWU01x14_118170</name>
</gene>
<organism evidence="1 2">
    <name type="scientific">Parasponia andersonii</name>
    <name type="common">Sponia andersonii</name>
    <dbReference type="NCBI Taxonomy" id="3476"/>
    <lineage>
        <taxon>Eukaryota</taxon>
        <taxon>Viridiplantae</taxon>
        <taxon>Streptophyta</taxon>
        <taxon>Embryophyta</taxon>
        <taxon>Tracheophyta</taxon>
        <taxon>Spermatophyta</taxon>
        <taxon>Magnoliopsida</taxon>
        <taxon>eudicotyledons</taxon>
        <taxon>Gunneridae</taxon>
        <taxon>Pentapetalae</taxon>
        <taxon>rosids</taxon>
        <taxon>fabids</taxon>
        <taxon>Rosales</taxon>
        <taxon>Cannabaceae</taxon>
        <taxon>Parasponia</taxon>
    </lineage>
</organism>
<feature type="non-terminal residue" evidence="1">
    <location>
        <position position="1"/>
    </location>
</feature>
<comment type="caution">
    <text evidence="1">The sequence shown here is derived from an EMBL/GenBank/DDBJ whole genome shotgun (WGS) entry which is preliminary data.</text>
</comment>
<keyword evidence="2" id="KW-1185">Reference proteome</keyword>
<proteinExistence type="predicted"/>
<accession>A0A2P5CW71</accession>